<dbReference type="EMBL" id="GBXM01076848">
    <property type="protein sequence ID" value="JAH31729.1"/>
    <property type="molecule type" value="Transcribed_RNA"/>
</dbReference>
<reference evidence="1" key="2">
    <citation type="journal article" date="2015" name="Fish Shellfish Immunol.">
        <title>Early steps in the European eel (Anguilla anguilla)-Vibrio vulnificus interaction in the gills: Role of the RtxA13 toxin.</title>
        <authorList>
            <person name="Callol A."/>
            <person name="Pajuelo D."/>
            <person name="Ebbesson L."/>
            <person name="Teles M."/>
            <person name="MacKenzie S."/>
            <person name="Amaro C."/>
        </authorList>
    </citation>
    <scope>NUCLEOTIDE SEQUENCE</scope>
</reference>
<evidence type="ECO:0000313" key="1">
    <source>
        <dbReference type="EMBL" id="JAH31729.1"/>
    </source>
</evidence>
<name>A0A0E9RRH8_ANGAN</name>
<dbReference type="AlphaFoldDB" id="A0A0E9RRH8"/>
<protein>
    <submittedName>
        <fullName evidence="1">Uncharacterized protein</fullName>
    </submittedName>
</protein>
<organism evidence="1">
    <name type="scientific">Anguilla anguilla</name>
    <name type="common">European freshwater eel</name>
    <name type="synonym">Muraena anguilla</name>
    <dbReference type="NCBI Taxonomy" id="7936"/>
    <lineage>
        <taxon>Eukaryota</taxon>
        <taxon>Metazoa</taxon>
        <taxon>Chordata</taxon>
        <taxon>Craniata</taxon>
        <taxon>Vertebrata</taxon>
        <taxon>Euteleostomi</taxon>
        <taxon>Actinopterygii</taxon>
        <taxon>Neopterygii</taxon>
        <taxon>Teleostei</taxon>
        <taxon>Anguilliformes</taxon>
        <taxon>Anguillidae</taxon>
        <taxon>Anguilla</taxon>
    </lineage>
</organism>
<sequence>MQNNFSRISSTSQFHPPLFQFCIKNTRKNPSANLTAPSKQEKKSVIFESKWRTIVTGSAQPGDKNRSHYNENAHF</sequence>
<proteinExistence type="predicted"/>
<reference evidence="1" key="1">
    <citation type="submission" date="2014-11" db="EMBL/GenBank/DDBJ databases">
        <authorList>
            <person name="Amaro Gonzalez C."/>
        </authorList>
    </citation>
    <scope>NUCLEOTIDE SEQUENCE</scope>
</reference>
<accession>A0A0E9RRH8</accession>